<comment type="caution">
    <text evidence="1">The sequence shown here is derived from an EMBL/GenBank/DDBJ whole genome shotgun (WGS) entry which is preliminary data.</text>
</comment>
<dbReference type="Proteomes" id="UP000179807">
    <property type="component" value="Unassembled WGS sequence"/>
</dbReference>
<name>A0A1J4K9I1_9EUKA</name>
<evidence type="ECO:0000313" key="2">
    <source>
        <dbReference type="Proteomes" id="UP000179807"/>
    </source>
</evidence>
<dbReference type="VEuPathDB" id="TrichDB:TRFO_24165"/>
<accession>A0A1J4K9I1</accession>
<sequence length="179" mass="20395">MNTSQDSDRIYKLISEIKAICSDNPTLSQKANEGIKKIIHNLNMLYQNNLNQRPDQLQNNFISTSIPPPGNLGKFNNINPKDFSLTENMPLSYSEFKNYINNSMPQNDASMVQFINNLNQMCTVNPSVLEHMKQYIEEEGAANGNQLIQFFQDNLMNVNNIPNPPNFDDPGRKPNNETI</sequence>
<organism evidence="1 2">
    <name type="scientific">Tritrichomonas foetus</name>
    <dbReference type="NCBI Taxonomy" id="1144522"/>
    <lineage>
        <taxon>Eukaryota</taxon>
        <taxon>Metamonada</taxon>
        <taxon>Parabasalia</taxon>
        <taxon>Tritrichomonadida</taxon>
        <taxon>Tritrichomonadidae</taxon>
        <taxon>Tritrichomonas</taxon>
    </lineage>
</organism>
<proteinExistence type="predicted"/>
<dbReference type="GeneID" id="94838306"/>
<gene>
    <name evidence="1" type="ORF">TRFO_24165</name>
</gene>
<keyword evidence="2" id="KW-1185">Reference proteome</keyword>
<evidence type="ECO:0000313" key="1">
    <source>
        <dbReference type="EMBL" id="OHT07602.1"/>
    </source>
</evidence>
<dbReference type="RefSeq" id="XP_068360738.1">
    <property type="nucleotide sequence ID" value="XM_068503602.1"/>
</dbReference>
<dbReference type="AlphaFoldDB" id="A0A1J4K9I1"/>
<reference evidence="1" key="1">
    <citation type="submission" date="2016-10" db="EMBL/GenBank/DDBJ databases">
        <authorList>
            <person name="Benchimol M."/>
            <person name="Almeida L.G."/>
            <person name="Vasconcelos A.T."/>
            <person name="Perreira-Neves A."/>
            <person name="Rosa I.A."/>
            <person name="Tasca T."/>
            <person name="Bogo M.R."/>
            <person name="de Souza W."/>
        </authorList>
    </citation>
    <scope>NUCLEOTIDE SEQUENCE [LARGE SCALE GENOMIC DNA]</scope>
    <source>
        <strain evidence="1">K</strain>
    </source>
</reference>
<dbReference type="EMBL" id="MLAK01000692">
    <property type="protein sequence ID" value="OHT07602.1"/>
    <property type="molecule type" value="Genomic_DNA"/>
</dbReference>
<protein>
    <submittedName>
        <fullName evidence="1">Uncharacterized protein</fullName>
    </submittedName>
</protein>